<protein>
    <submittedName>
        <fullName evidence="2">Uncharacterized protein</fullName>
    </submittedName>
</protein>
<evidence type="ECO:0000256" key="1">
    <source>
        <dbReference type="SAM" id="Phobius"/>
    </source>
</evidence>
<evidence type="ECO:0000313" key="3">
    <source>
        <dbReference type="Proteomes" id="UP000663828"/>
    </source>
</evidence>
<name>A0A816DWE7_ADIRI</name>
<keyword evidence="1" id="KW-1133">Transmembrane helix</keyword>
<evidence type="ECO:0000313" key="2">
    <source>
        <dbReference type="EMBL" id="CAF1639167.1"/>
    </source>
</evidence>
<gene>
    <name evidence="2" type="ORF">XAT740_LOCUS53007</name>
</gene>
<feature type="transmembrane region" description="Helical" evidence="1">
    <location>
        <begin position="26"/>
        <end position="48"/>
    </location>
</feature>
<dbReference type="EMBL" id="CAJNOR010008925">
    <property type="protein sequence ID" value="CAF1639167.1"/>
    <property type="molecule type" value="Genomic_DNA"/>
</dbReference>
<comment type="caution">
    <text evidence="2">The sequence shown here is derived from an EMBL/GenBank/DDBJ whole genome shotgun (WGS) entry which is preliminary data.</text>
</comment>
<proteinExistence type="predicted"/>
<sequence length="99" mass="10877">MTLFDCIKTADFPETPYTITMQLTTIFAAIIACLVLFASVSFTDGLAVKAKPAINRAKSSAKSNGQAMFSDNLKFNGHRPSAARQIVESIKQRRERHGL</sequence>
<keyword evidence="1" id="KW-0812">Transmembrane</keyword>
<accession>A0A816DWE7</accession>
<reference evidence="2" key="1">
    <citation type="submission" date="2021-02" db="EMBL/GenBank/DDBJ databases">
        <authorList>
            <person name="Nowell W R."/>
        </authorList>
    </citation>
    <scope>NUCLEOTIDE SEQUENCE</scope>
</reference>
<organism evidence="2 3">
    <name type="scientific">Adineta ricciae</name>
    <name type="common">Rotifer</name>
    <dbReference type="NCBI Taxonomy" id="249248"/>
    <lineage>
        <taxon>Eukaryota</taxon>
        <taxon>Metazoa</taxon>
        <taxon>Spiralia</taxon>
        <taxon>Gnathifera</taxon>
        <taxon>Rotifera</taxon>
        <taxon>Eurotatoria</taxon>
        <taxon>Bdelloidea</taxon>
        <taxon>Adinetida</taxon>
        <taxon>Adinetidae</taxon>
        <taxon>Adineta</taxon>
    </lineage>
</organism>
<dbReference type="Proteomes" id="UP000663828">
    <property type="component" value="Unassembled WGS sequence"/>
</dbReference>
<keyword evidence="1" id="KW-0472">Membrane</keyword>
<dbReference type="AlphaFoldDB" id="A0A816DWE7"/>
<keyword evidence="3" id="KW-1185">Reference proteome</keyword>